<dbReference type="InterPro" id="IPR036525">
    <property type="entry name" value="Tubulin/FtsZ_GTPase_sf"/>
</dbReference>
<dbReference type="Proteomes" id="UP000054498">
    <property type="component" value="Unassembled WGS sequence"/>
</dbReference>
<name>A0A0D2L9Q8_9CHLO</name>
<dbReference type="AlphaFoldDB" id="A0A0D2L9Q8"/>
<feature type="domain" description="DML1/Misato tubulin" evidence="6">
    <location>
        <begin position="161"/>
        <end position="263"/>
    </location>
</feature>
<dbReference type="PROSITE" id="PS00228">
    <property type="entry name" value="TUBULIN_B_AUTOREG"/>
    <property type="match status" value="1"/>
</dbReference>
<keyword evidence="3" id="KW-0496">Mitochondrion</keyword>
<dbReference type="GO" id="GO:0005739">
    <property type="term" value="C:mitochondrion"/>
    <property type="evidence" value="ECO:0007669"/>
    <property type="project" value="UniProtKB-SubCell"/>
</dbReference>
<feature type="compositionally biased region" description="Gly residues" evidence="4">
    <location>
        <begin position="430"/>
        <end position="439"/>
    </location>
</feature>
<dbReference type="GO" id="GO:0007005">
    <property type="term" value="P:mitochondrion organization"/>
    <property type="evidence" value="ECO:0007669"/>
    <property type="project" value="InterPro"/>
</dbReference>
<evidence type="ECO:0000256" key="2">
    <source>
        <dbReference type="ARBA" id="ARBA00008507"/>
    </source>
</evidence>
<evidence type="ECO:0000259" key="6">
    <source>
        <dbReference type="Pfam" id="PF14881"/>
    </source>
</evidence>
<dbReference type="PANTHER" id="PTHR13391:SF0">
    <property type="entry name" value="PROTEIN MISATO HOMOLOG 1"/>
    <property type="match status" value="1"/>
</dbReference>
<evidence type="ECO:0000313" key="7">
    <source>
        <dbReference type="EMBL" id="KIZ03534.1"/>
    </source>
</evidence>
<dbReference type="Gene3D" id="3.40.50.1440">
    <property type="entry name" value="Tubulin/FtsZ, GTPase domain"/>
    <property type="match status" value="1"/>
</dbReference>
<dbReference type="Pfam" id="PF10644">
    <property type="entry name" value="Misat_Tub_SegII"/>
    <property type="match status" value="1"/>
</dbReference>
<dbReference type="STRING" id="145388.A0A0D2L9Q8"/>
<reference evidence="7 8" key="1">
    <citation type="journal article" date="2013" name="BMC Genomics">
        <title>Reconstruction of the lipid metabolism for the microalga Monoraphidium neglectum from its genome sequence reveals characteristics suitable for biofuel production.</title>
        <authorList>
            <person name="Bogen C."/>
            <person name="Al-Dilaimi A."/>
            <person name="Albersmeier A."/>
            <person name="Wichmann J."/>
            <person name="Grundmann M."/>
            <person name="Rupp O."/>
            <person name="Lauersen K.J."/>
            <person name="Blifernez-Klassen O."/>
            <person name="Kalinowski J."/>
            <person name="Goesmann A."/>
            <person name="Mussgnug J.H."/>
            <person name="Kruse O."/>
        </authorList>
    </citation>
    <scope>NUCLEOTIDE SEQUENCE [LARGE SCALE GENOMIC DNA]</scope>
    <source>
        <strain evidence="7 8">SAG 48.87</strain>
    </source>
</reference>
<protein>
    <recommendedName>
        <fullName evidence="9">Misato Segment II tubulin-like domain-containing protein</fullName>
    </recommendedName>
</protein>
<comment type="subcellular location">
    <subcellularLocation>
        <location evidence="1">Mitochondrion</location>
    </subcellularLocation>
</comment>
<dbReference type="SUPFAM" id="SSF52490">
    <property type="entry name" value="Tubulin nucleotide-binding domain-like"/>
    <property type="match status" value="1"/>
</dbReference>
<feature type="region of interest" description="Disordered" evidence="4">
    <location>
        <begin position="404"/>
        <end position="447"/>
    </location>
</feature>
<feature type="compositionally biased region" description="Low complexity" evidence="4">
    <location>
        <begin position="404"/>
        <end position="414"/>
    </location>
</feature>
<evidence type="ECO:0000256" key="4">
    <source>
        <dbReference type="SAM" id="MobiDB-lite"/>
    </source>
</evidence>
<evidence type="ECO:0000259" key="5">
    <source>
        <dbReference type="Pfam" id="PF10644"/>
    </source>
</evidence>
<dbReference type="RefSeq" id="XP_013902553.1">
    <property type="nucleotide sequence ID" value="XM_014047099.1"/>
</dbReference>
<dbReference type="InterPro" id="IPR013838">
    <property type="entry name" value="Beta-tubulin_BS"/>
</dbReference>
<evidence type="ECO:0008006" key="9">
    <source>
        <dbReference type="Google" id="ProtNLM"/>
    </source>
</evidence>
<keyword evidence="8" id="KW-1185">Reference proteome</keyword>
<dbReference type="Pfam" id="PF14881">
    <property type="entry name" value="Tubulin_3"/>
    <property type="match status" value="1"/>
</dbReference>
<dbReference type="KEGG" id="mng:MNEG_4425"/>
<dbReference type="InterPro" id="IPR019605">
    <property type="entry name" value="Misato_II_tubulin-like"/>
</dbReference>
<dbReference type="OrthoDB" id="271881at2759"/>
<dbReference type="EMBL" id="KK100833">
    <property type="protein sequence ID" value="KIZ03534.1"/>
    <property type="molecule type" value="Genomic_DNA"/>
</dbReference>
<evidence type="ECO:0000256" key="3">
    <source>
        <dbReference type="ARBA" id="ARBA00023128"/>
    </source>
</evidence>
<dbReference type="InterPro" id="IPR029209">
    <property type="entry name" value="DML1/Misato_tubulin"/>
</dbReference>
<accession>A0A0D2L9Q8</accession>
<proteinExistence type="inferred from homology"/>
<dbReference type="PANTHER" id="PTHR13391">
    <property type="entry name" value="MITOCHONDRIAL DISTRIBUTION REGULATOR MISATO"/>
    <property type="match status" value="1"/>
</dbReference>
<comment type="similarity">
    <text evidence="2">Belongs to the misato family.</text>
</comment>
<evidence type="ECO:0000313" key="8">
    <source>
        <dbReference type="Proteomes" id="UP000054498"/>
    </source>
</evidence>
<feature type="domain" description="Misato Segment II tubulin-like" evidence="5">
    <location>
        <begin position="2"/>
        <end position="115"/>
    </location>
</feature>
<evidence type="ECO:0000256" key="1">
    <source>
        <dbReference type="ARBA" id="ARBA00004173"/>
    </source>
</evidence>
<dbReference type="InterPro" id="IPR049942">
    <property type="entry name" value="DML1/Misato"/>
</dbReference>
<sequence>MREIISLQLGSLANYTGAHFWNFQDEALGQAVSSGGGCTDDDVLFAWSEDRQGALSYYPRTVILDVSGATGGVAFGPDARSGAAAGAAGVSTWGGGVEVFASGPIPKSSFVQQLEAQAAVDFDREPESAFARHQAALEEAARQLDAPHPPGGAAASQSSASRGVRFWTDYLKARLHPRSVQALPGVWQGASAAFEGYGAAEALPHGTRAVVEGVVDGARWWSEQCDSIQGVQLFSDDLTGFGALSRSVLDELREELPGVKILHFSLRSSGHEGGREAGGAAGAAAGGGGGGGGVAGVMAALSDALACAELSERVSLYMPLCLPPAAARQLPLLRLPPRPSAYHEAALLAAAVDTLTLPLRMASSTSAVGAPIGATDMHSWVNLLTGHGGANFAAAAMQLPAGAAGGDDWAAQQRGDTRVAEAQQQPQRASGGGGNGGPAAGTAGAEQQRAAYQLSTLRHAAVLAPGPAAALRLAPASSLAESVVLRGALLAEGSGSGGGGGGAASTSPAAAAAAALDSALRSEPQRRCVVHRCVAAAPLPIPLPFPGIFGPHVGPAGGVVSEWAPGGAVSDGAAAGAGCDGRHVASCPVLTRVAASSDFEAWLQSRAHGLRRASRSASGRSVLDGWGYGAGEVEEVEERLRRLAGSYSEASSDDGLD</sequence>
<dbReference type="GeneID" id="25737302"/>
<gene>
    <name evidence="7" type="ORF">MNEG_4425</name>
</gene>
<organism evidence="7 8">
    <name type="scientific">Monoraphidium neglectum</name>
    <dbReference type="NCBI Taxonomy" id="145388"/>
    <lineage>
        <taxon>Eukaryota</taxon>
        <taxon>Viridiplantae</taxon>
        <taxon>Chlorophyta</taxon>
        <taxon>core chlorophytes</taxon>
        <taxon>Chlorophyceae</taxon>
        <taxon>CS clade</taxon>
        <taxon>Sphaeropleales</taxon>
        <taxon>Selenastraceae</taxon>
        <taxon>Monoraphidium</taxon>
    </lineage>
</organism>